<name>A0A1Y2GSS7_9FUNG</name>
<dbReference type="EMBL" id="MCFF01000014">
    <property type="protein sequence ID" value="ORZ19162.1"/>
    <property type="molecule type" value="Genomic_DNA"/>
</dbReference>
<evidence type="ECO:0000313" key="2">
    <source>
        <dbReference type="EMBL" id="ORZ19162.1"/>
    </source>
</evidence>
<keyword evidence="3" id="KW-1185">Reference proteome</keyword>
<dbReference type="InParanoid" id="A0A1Y2GSS7"/>
<dbReference type="RefSeq" id="XP_021882330.1">
    <property type="nucleotide sequence ID" value="XM_022023832.1"/>
</dbReference>
<sequence>MNCPRDIYSQNTYSLARKRKTLTFFPNICDQINSNDTHQQQRNHHYPHHQRQAHSNSFLRTNNGDNSNRPTNRNSWPTLTR</sequence>
<dbReference type="Proteomes" id="UP000193648">
    <property type="component" value="Unassembled WGS sequence"/>
</dbReference>
<reference evidence="2 3" key="1">
    <citation type="submission" date="2016-07" db="EMBL/GenBank/DDBJ databases">
        <title>Pervasive Adenine N6-methylation of Active Genes in Fungi.</title>
        <authorList>
            <consortium name="DOE Joint Genome Institute"/>
            <person name="Mondo S.J."/>
            <person name="Dannebaum R.O."/>
            <person name="Kuo R.C."/>
            <person name="Labutti K."/>
            <person name="Haridas S."/>
            <person name="Kuo A."/>
            <person name="Salamov A."/>
            <person name="Ahrendt S.R."/>
            <person name="Lipzen A."/>
            <person name="Sullivan W."/>
            <person name="Andreopoulos W.B."/>
            <person name="Clum A."/>
            <person name="Lindquist E."/>
            <person name="Daum C."/>
            <person name="Ramamoorthy G.K."/>
            <person name="Gryganskyi A."/>
            <person name="Culley D."/>
            <person name="Magnuson J.K."/>
            <person name="James T.Y."/>
            <person name="O'Malley M.A."/>
            <person name="Stajich J.E."/>
            <person name="Spatafora J.W."/>
            <person name="Visel A."/>
            <person name="Grigoriev I.V."/>
        </authorList>
    </citation>
    <scope>NUCLEOTIDE SEQUENCE [LARGE SCALE GENOMIC DNA]</scope>
    <source>
        <strain evidence="2 3">NRRL 3116</strain>
    </source>
</reference>
<dbReference type="AlphaFoldDB" id="A0A1Y2GSS7"/>
<evidence type="ECO:0000313" key="3">
    <source>
        <dbReference type="Proteomes" id="UP000193648"/>
    </source>
</evidence>
<evidence type="ECO:0000256" key="1">
    <source>
        <dbReference type="SAM" id="MobiDB-lite"/>
    </source>
</evidence>
<accession>A0A1Y2GSS7</accession>
<gene>
    <name evidence="2" type="ORF">BCR41DRAFT_351653</name>
</gene>
<feature type="compositionally biased region" description="Basic residues" evidence="1">
    <location>
        <begin position="41"/>
        <end position="52"/>
    </location>
</feature>
<protein>
    <submittedName>
        <fullName evidence="2">Uncharacterized protein</fullName>
    </submittedName>
</protein>
<proteinExistence type="predicted"/>
<feature type="compositionally biased region" description="Polar residues" evidence="1">
    <location>
        <begin position="53"/>
        <end position="81"/>
    </location>
</feature>
<dbReference type="GeneID" id="33565676"/>
<comment type="caution">
    <text evidence="2">The sequence shown here is derived from an EMBL/GenBank/DDBJ whole genome shotgun (WGS) entry which is preliminary data.</text>
</comment>
<feature type="region of interest" description="Disordered" evidence="1">
    <location>
        <begin position="33"/>
        <end position="81"/>
    </location>
</feature>
<organism evidence="2 3">
    <name type="scientific">Lobosporangium transversale</name>
    <dbReference type="NCBI Taxonomy" id="64571"/>
    <lineage>
        <taxon>Eukaryota</taxon>
        <taxon>Fungi</taxon>
        <taxon>Fungi incertae sedis</taxon>
        <taxon>Mucoromycota</taxon>
        <taxon>Mortierellomycotina</taxon>
        <taxon>Mortierellomycetes</taxon>
        <taxon>Mortierellales</taxon>
        <taxon>Mortierellaceae</taxon>
        <taxon>Lobosporangium</taxon>
    </lineage>
</organism>